<dbReference type="PANTHER" id="PTHR18968:SF13">
    <property type="entry name" value="ACETOLACTATE SYNTHASE CATALYTIC SUBUNIT, MITOCHONDRIAL"/>
    <property type="match status" value="1"/>
</dbReference>
<dbReference type="InterPro" id="IPR029061">
    <property type="entry name" value="THDP-binding"/>
</dbReference>
<evidence type="ECO:0000259" key="3">
    <source>
        <dbReference type="Pfam" id="PF02775"/>
    </source>
</evidence>
<dbReference type="GO" id="GO:0009097">
    <property type="term" value="P:isoleucine biosynthetic process"/>
    <property type="evidence" value="ECO:0007669"/>
    <property type="project" value="TreeGrafter"/>
</dbReference>
<dbReference type="GO" id="GO:0005948">
    <property type="term" value="C:acetolactate synthase complex"/>
    <property type="evidence" value="ECO:0007669"/>
    <property type="project" value="TreeGrafter"/>
</dbReference>
<dbReference type="EMBL" id="MN740950">
    <property type="protein sequence ID" value="QHU19448.1"/>
    <property type="molecule type" value="Genomic_DNA"/>
</dbReference>
<dbReference type="InterPro" id="IPR029035">
    <property type="entry name" value="DHS-like_NAD/FAD-binding_dom"/>
</dbReference>
<feature type="domain" description="Thiamine pyrophosphate enzyme N-terminal TPP-binding" evidence="4">
    <location>
        <begin position="65"/>
        <end position="170"/>
    </location>
</feature>
<dbReference type="InterPro" id="IPR011766">
    <property type="entry name" value="TPP_enzyme_TPP-bd"/>
</dbReference>
<evidence type="ECO:0000259" key="4">
    <source>
        <dbReference type="Pfam" id="PF02776"/>
    </source>
</evidence>
<dbReference type="GO" id="GO:0009099">
    <property type="term" value="P:L-valine biosynthetic process"/>
    <property type="evidence" value="ECO:0007669"/>
    <property type="project" value="TreeGrafter"/>
</dbReference>
<feature type="domain" description="Thiamine pyrophosphate enzyme TPP-binding" evidence="3">
    <location>
        <begin position="434"/>
        <end position="534"/>
    </location>
</feature>
<evidence type="ECO:0008006" key="6">
    <source>
        <dbReference type="Google" id="ProtNLM"/>
    </source>
</evidence>
<dbReference type="GO" id="GO:0003984">
    <property type="term" value="F:acetolactate synthase activity"/>
    <property type="evidence" value="ECO:0007669"/>
    <property type="project" value="TreeGrafter"/>
</dbReference>
<keyword evidence="2" id="KW-0786">Thiamine pyrophosphate</keyword>
<evidence type="ECO:0000256" key="1">
    <source>
        <dbReference type="ARBA" id="ARBA00007812"/>
    </source>
</evidence>
<protein>
    <recommendedName>
        <fullName evidence="6">Thiamine pyrophosphate enzyme TPP-binding domain-containing protein</fullName>
    </recommendedName>
</protein>
<organism evidence="5">
    <name type="scientific">viral metagenome</name>
    <dbReference type="NCBI Taxonomy" id="1070528"/>
    <lineage>
        <taxon>unclassified sequences</taxon>
        <taxon>metagenomes</taxon>
        <taxon>organismal metagenomes</taxon>
    </lineage>
</organism>
<dbReference type="GO" id="GO:0050660">
    <property type="term" value="F:flavin adenine dinucleotide binding"/>
    <property type="evidence" value="ECO:0007669"/>
    <property type="project" value="TreeGrafter"/>
</dbReference>
<dbReference type="SUPFAM" id="SSF52467">
    <property type="entry name" value="DHS-like NAD/FAD-binding domain"/>
    <property type="match status" value="1"/>
</dbReference>
<comment type="similarity">
    <text evidence="1">Belongs to the TPP enzyme family.</text>
</comment>
<dbReference type="InterPro" id="IPR012001">
    <property type="entry name" value="Thiamin_PyroP_enz_TPP-bd_dom"/>
</dbReference>
<accession>A0A6C0KSZ4</accession>
<dbReference type="PANTHER" id="PTHR18968">
    <property type="entry name" value="THIAMINE PYROPHOSPHATE ENZYMES"/>
    <property type="match status" value="1"/>
</dbReference>
<proteinExistence type="inferred from homology"/>
<dbReference type="SUPFAM" id="SSF52518">
    <property type="entry name" value="Thiamin diphosphate-binding fold (THDP-binding)"/>
    <property type="match status" value="2"/>
</dbReference>
<dbReference type="Pfam" id="PF02775">
    <property type="entry name" value="TPP_enzyme_C"/>
    <property type="match status" value="1"/>
</dbReference>
<dbReference type="GO" id="GO:0030976">
    <property type="term" value="F:thiamine pyrophosphate binding"/>
    <property type="evidence" value="ECO:0007669"/>
    <property type="project" value="InterPro"/>
</dbReference>
<sequence length="627" mass="72455">MESRNDKNDLHCKLQLSLDIIFEPETKSLDKLVKLVDIAFKPEACDSCINNKLLNRDTKKNCFYDIFWKILLNKNINRVFGLPAGGKELLNYLLSYKPNKIIWTNLGSELQNGFAAQLYGEYTNSVGYLFTTRGPGLATAISALQQSIYEEKPLIIVSTIDTNDNVGDFQTWDIKNIAKNITDHFFYIKNENDIFTVMDESYNTAKKYNTGVILLIDQNIFVEKMYKIPKNNKENEIFNKCDRNNKLLLINSLKEFQSKNILLVIGRLKHIHYSSLFQFIKVNKLPFVTTWKGRFYLKKYGLSCGRIGTLGKHCANYALYNATHLFVIGNVSGKLNSYQKNFFSVVFTKDKHIISLSYNKKFSLKSNDTYEINDLSFILENLILQPNNNWVLKLEKSNTILDTNLPRISRLEKFAYIASIVYKNNNLNIPISIDVGKNWYAIGKYMDTEHPNCFESATNWASIGIAISNGIAIHYATNKQVWVFIGDGGLLFSSSDLLYLLSNKHLPITVTIYVNNIYGSINEQLEMNADKEYKKIIEIPNIPIINILPNCHIFYNENTYYEYLNNNYYSDELRFIIIMLPNTNSENLVYEINADKEYEENLKNSKFENILNTKMKLYQELQKPASP</sequence>
<evidence type="ECO:0000256" key="2">
    <source>
        <dbReference type="ARBA" id="ARBA00023052"/>
    </source>
</evidence>
<dbReference type="InterPro" id="IPR045229">
    <property type="entry name" value="TPP_enz"/>
</dbReference>
<dbReference type="CDD" id="cd07035">
    <property type="entry name" value="TPP_PYR_POX_like"/>
    <property type="match status" value="1"/>
</dbReference>
<dbReference type="Pfam" id="PF02776">
    <property type="entry name" value="TPP_enzyme_N"/>
    <property type="match status" value="1"/>
</dbReference>
<evidence type="ECO:0000313" key="5">
    <source>
        <dbReference type="EMBL" id="QHU19448.1"/>
    </source>
</evidence>
<reference evidence="5" key="1">
    <citation type="journal article" date="2020" name="Nature">
        <title>Giant virus diversity and host interactions through global metagenomics.</title>
        <authorList>
            <person name="Schulz F."/>
            <person name="Roux S."/>
            <person name="Paez-Espino D."/>
            <person name="Jungbluth S."/>
            <person name="Walsh D.A."/>
            <person name="Denef V.J."/>
            <person name="McMahon K.D."/>
            <person name="Konstantinidis K.T."/>
            <person name="Eloe-Fadrosh E.A."/>
            <person name="Kyrpides N.C."/>
            <person name="Woyke T."/>
        </authorList>
    </citation>
    <scope>NUCLEOTIDE SEQUENCE</scope>
    <source>
        <strain evidence="5">GVMAG-S-3300013014-104</strain>
    </source>
</reference>
<name>A0A6C0KSZ4_9ZZZZ</name>
<dbReference type="Gene3D" id="3.40.50.970">
    <property type="match status" value="2"/>
</dbReference>
<dbReference type="AlphaFoldDB" id="A0A6C0KSZ4"/>
<dbReference type="Gene3D" id="3.40.50.1220">
    <property type="entry name" value="TPP-binding domain"/>
    <property type="match status" value="1"/>
</dbReference>